<dbReference type="RefSeq" id="WP_005325951.1">
    <property type="nucleotide sequence ID" value="NZ_CP047962.1"/>
</dbReference>
<dbReference type="EMBL" id="CP047962">
    <property type="protein sequence ID" value="QHQ51150.1"/>
    <property type="molecule type" value="Genomic_DNA"/>
</dbReference>
<dbReference type="InterPro" id="IPR012337">
    <property type="entry name" value="RNaseH-like_sf"/>
</dbReference>
<organism evidence="2 3">
    <name type="scientific">Aeromonas media</name>
    <dbReference type="NCBI Taxonomy" id="651"/>
    <lineage>
        <taxon>Bacteria</taxon>
        <taxon>Pseudomonadati</taxon>
        <taxon>Pseudomonadota</taxon>
        <taxon>Gammaproteobacteria</taxon>
        <taxon>Aeromonadales</taxon>
        <taxon>Aeromonadaceae</taxon>
        <taxon>Aeromonas</taxon>
    </lineage>
</organism>
<dbReference type="SUPFAM" id="SSF53098">
    <property type="entry name" value="Ribonuclease H-like"/>
    <property type="match status" value="1"/>
</dbReference>
<dbReference type="Pfam" id="PF13546">
    <property type="entry name" value="DDE_5"/>
    <property type="match status" value="1"/>
</dbReference>
<reference evidence="2 3" key="1">
    <citation type="submission" date="2020-01" db="EMBL/GenBank/DDBJ databases">
        <title>Complete genome of Aeromonas media MC64.</title>
        <authorList>
            <person name="Cao G."/>
            <person name="Fu J."/>
            <person name="Zhong C."/>
        </authorList>
    </citation>
    <scope>NUCLEOTIDE SEQUENCE [LARGE SCALE GENOMIC DNA]</scope>
    <source>
        <strain evidence="2 3">MC64</strain>
    </source>
</reference>
<name>A0AAE6VML6_AERME</name>
<proteinExistence type="predicted"/>
<accession>A0AAE6VML6</accession>
<evidence type="ECO:0000313" key="2">
    <source>
        <dbReference type="EMBL" id="QHQ51150.1"/>
    </source>
</evidence>
<gene>
    <name evidence="2" type="ORF">GWI30_09815</name>
</gene>
<protein>
    <submittedName>
        <fullName evidence="2">IS701-like element ISAeme11 family transposase</fullName>
    </submittedName>
</protein>
<evidence type="ECO:0000313" key="3">
    <source>
        <dbReference type="Proteomes" id="UP000463871"/>
    </source>
</evidence>
<evidence type="ECO:0000259" key="1">
    <source>
        <dbReference type="Pfam" id="PF13546"/>
    </source>
</evidence>
<feature type="domain" description="Transposase IS701-like DDE" evidence="1">
    <location>
        <begin position="6"/>
        <end position="213"/>
    </location>
</feature>
<sequence length="353" mass="40315">MNQERLDLYSDYLCATFGKATATGLAAMLDDSISHDAITRFLAGPELTSRDLWRQVKPLVRQIEAHDGVLIFDDTVQAKPHMAENDLIAWHFDHTQGRAVKGINLLNCLYHAGGVSLPVAFELVRKDLRFCDLQTRQERRVSNVTKNEQMRAMLDACLHNQLTFHCVLFDSWFSSSDNMKHIKQVRRKDFIGALKSNRLVALSEADRKQRRYTRVDQLDWSEQTAITGWLKDVDFPIRLARQVFKNKDGSSGILYLAGSQLDATWNDLTSTYQKRWQVEVFHKSLKSNAAFAKSPDHGVRTQANHLFASIVAVTKLEALKIRTKLNHFALRAKLYLKATRIAFDELRVLRGSA</sequence>
<dbReference type="AlphaFoldDB" id="A0AAE6VML6"/>
<dbReference type="InterPro" id="IPR038721">
    <property type="entry name" value="IS701-like_DDE_dom"/>
</dbReference>
<dbReference type="Proteomes" id="UP000463871">
    <property type="component" value="Chromosome"/>
</dbReference>